<proteinExistence type="predicted"/>
<feature type="compositionally biased region" description="Basic and acidic residues" evidence="1">
    <location>
        <begin position="67"/>
        <end position="83"/>
    </location>
</feature>
<evidence type="ECO:0000313" key="3">
    <source>
        <dbReference type="Proteomes" id="UP001175227"/>
    </source>
</evidence>
<keyword evidence="3" id="KW-1185">Reference proteome</keyword>
<dbReference type="EMBL" id="JAUEPR010000027">
    <property type="protein sequence ID" value="KAK0474350.1"/>
    <property type="molecule type" value="Genomic_DNA"/>
</dbReference>
<protein>
    <submittedName>
        <fullName evidence="2">Uncharacterized protein</fullName>
    </submittedName>
</protein>
<comment type="caution">
    <text evidence="2">The sequence shown here is derived from an EMBL/GenBank/DDBJ whole genome shotgun (WGS) entry which is preliminary data.</text>
</comment>
<sequence length="343" mass="38906">MRKLLATVMWDPQHYHQLARVFLKGKKAHWWKNAQSKMQMPRGRKSGLERTLSLHGTGFQSQDDGTGNDRVRQYGKDNDGSQPRDLHLQTWLCKGNWIRGIRAADICAIWIPVSPWIALTCGCLCTQRQNLIGKACLSLIFDHDLLQIILEICRYYPWFSLNPFPHDAATDIHTVHAVDGCIWQEGWMTPFDPTASMLASLSLRAPRTYTINTSDASFFTNFLIIGHHPCLATTFFWEMMYRVPASRTVACVDDVTDAPLVTSAIHLQKVCEAGNRLCTEKTYGWEKGRLGIDSKGRGWLQSPCLRGQQSADGLLIVMKTSTWAPVISEEEEEDPEIKQWSVP</sequence>
<organism evidence="2 3">
    <name type="scientific">Armillaria novae-zelandiae</name>
    <dbReference type="NCBI Taxonomy" id="153914"/>
    <lineage>
        <taxon>Eukaryota</taxon>
        <taxon>Fungi</taxon>
        <taxon>Dikarya</taxon>
        <taxon>Basidiomycota</taxon>
        <taxon>Agaricomycotina</taxon>
        <taxon>Agaricomycetes</taxon>
        <taxon>Agaricomycetidae</taxon>
        <taxon>Agaricales</taxon>
        <taxon>Marasmiineae</taxon>
        <taxon>Physalacriaceae</taxon>
        <taxon>Armillaria</taxon>
    </lineage>
</organism>
<dbReference type="AlphaFoldDB" id="A0AA39NZ48"/>
<gene>
    <name evidence="2" type="ORF">IW261DRAFT_1422940</name>
</gene>
<evidence type="ECO:0000256" key="1">
    <source>
        <dbReference type="SAM" id="MobiDB-lite"/>
    </source>
</evidence>
<name>A0AA39NZ48_9AGAR</name>
<accession>A0AA39NZ48</accession>
<evidence type="ECO:0000313" key="2">
    <source>
        <dbReference type="EMBL" id="KAK0474350.1"/>
    </source>
</evidence>
<reference evidence="2" key="1">
    <citation type="submission" date="2023-06" db="EMBL/GenBank/DDBJ databases">
        <authorList>
            <consortium name="Lawrence Berkeley National Laboratory"/>
            <person name="Ahrendt S."/>
            <person name="Sahu N."/>
            <person name="Indic B."/>
            <person name="Wong-Bajracharya J."/>
            <person name="Merenyi Z."/>
            <person name="Ke H.-M."/>
            <person name="Monk M."/>
            <person name="Kocsube S."/>
            <person name="Drula E."/>
            <person name="Lipzen A."/>
            <person name="Balint B."/>
            <person name="Henrissat B."/>
            <person name="Andreopoulos B."/>
            <person name="Martin F.M."/>
            <person name="Harder C.B."/>
            <person name="Rigling D."/>
            <person name="Ford K.L."/>
            <person name="Foster G.D."/>
            <person name="Pangilinan J."/>
            <person name="Papanicolaou A."/>
            <person name="Barry K."/>
            <person name="LaButti K."/>
            <person name="Viragh M."/>
            <person name="Koriabine M."/>
            <person name="Yan M."/>
            <person name="Riley R."/>
            <person name="Champramary S."/>
            <person name="Plett K.L."/>
            <person name="Tsai I.J."/>
            <person name="Slot J."/>
            <person name="Sipos G."/>
            <person name="Plett J."/>
            <person name="Nagy L.G."/>
            <person name="Grigoriev I.V."/>
        </authorList>
    </citation>
    <scope>NUCLEOTIDE SEQUENCE</scope>
    <source>
        <strain evidence="2">ICMP 16352</strain>
    </source>
</reference>
<feature type="region of interest" description="Disordered" evidence="1">
    <location>
        <begin position="56"/>
        <end position="83"/>
    </location>
</feature>
<dbReference type="Proteomes" id="UP001175227">
    <property type="component" value="Unassembled WGS sequence"/>
</dbReference>